<dbReference type="PANTHER" id="PTHR33055:SF3">
    <property type="entry name" value="PUTATIVE TRANSPOSASE FOR IS117-RELATED"/>
    <property type="match status" value="1"/>
</dbReference>
<dbReference type="PATRIC" id="fig|1306954.6.peg.2207"/>
<dbReference type="RefSeq" id="WP_061333416.1">
    <property type="nucleotide sequence ID" value="NZ_LOCO01000028.1"/>
</dbReference>
<dbReference type="InterPro" id="IPR002525">
    <property type="entry name" value="Transp_IS110-like_N"/>
</dbReference>
<evidence type="ECO:0000313" key="3">
    <source>
        <dbReference type="EMBL" id="KXO06843.1"/>
    </source>
</evidence>
<dbReference type="GO" id="GO:0006313">
    <property type="term" value="P:DNA transposition"/>
    <property type="evidence" value="ECO:0007669"/>
    <property type="project" value="InterPro"/>
</dbReference>
<evidence type="ECO:0000313" key="4">
    <source>
        <dbReference type="Proteomes" id="UP000070282"/>
    </source>
</evidence>
<evidence type="ECO:0000259" key="2">
    <source>
        <dbReference type="Pfam" id="PF02371"/>
    </source>
</evidence>
<dbReference type="NCBIfam" id="NF033542">
    <property type="entry name" value="transpos_IS110"/>
    <property type="match status" value="1"/>
</dbReference>
<comment type="caution">
    <text evidence="3">The sequence shown here is derived from an EMBL/GenBank/DDBJ whole genome shotgun (WGS) entry which is preliminary data.</text>
</comment>
<name>A0A137S332_9GAMM</name>
<protein>
    <submittedName>
        <fullName evidence="3">Mobile element protein</fullName>
    </submittedName>
</protein>
<dbReference type="Proteomes" id="UP000070282">
    <property type="component" value="Unassembled WGS sequence"/>
</dbReference>
<dbReference type="AlphaFoldDB" id="A0A137S332"/>
<dbReference type="InterPro" id="IPR047650">
    <property type="entry name" value="Transpos_IS110"/>
</dbReference>
<dbReference type="GO" id="GO:0004803">
    <property type="term" value="F:transposase activity"/>
    <property type="evidence" value="ECO:0007669"/>
    <property type="project" value="InterPro"/>
</dbReference>
<keyword evidence="4" id="KW-1185">Reference proteome</keyword>
<dbReference type="InterPro" id="IPR003346">
    <property type="entry name" value="Transposase_20"/>
</dbReference>
<accession>A0A137S332</accession>
<feature type="domain" description="Transposase IS116/IS110/IS902 C-terminal" evidence="2">
    <location>
        <begin position="213"/>
        <end position="290"/>
    </location>
</feature>
<proteinExistence type="predicted"/>
<sequence>MNIIRVGVDIAKSVFHVHGVDRHGQTRWQGKYSRNKWLNALSRKVPVGTEIGMETCASAHHWARELQRRGYPVRLIAPQFVKPYVKSNKNDRVDAEAICEAMSRPNMRYAAPKTAAQQDVQAAHRIREELVSQRTAKANQIRGLIGEYGIVAPVGIQQMRNALSRWLEDAENGLSDRFRILLNGLAEDLRYLDDRIVALDEEIAESVKQDPVARRLMTLRGVGPLTASALSGALGDGKAFRRGRDFAASIGLTPRQHSTGGRDRLLGISKRGDSYLRKLLVHGARAVLRHVDGKDDGLSRWLKGLASRKHVNVATVALANKTARIAWALVHNESTYDEGLATAAA</sequence>
<dbReference type="PANTHER" id="PTHR33055">
    <property type="entry name" value="TRANSPOSASE FOR INSERTION SEQUENCE ELEMENT IS1111A"/>
    <property type="match status" value="1"/>
</dbReference>
<dbReference type="Pfam" id="PF01548">
    <property type="entry name" value="DEDD_Tnp_IS110"/>
    <property type="match status" value="1"/>
</dbReference>
<evidence type="ECO:0000259" key="1">
    <source>
        <dbReference type="Pfam" id="PF01548"/>
    </source>
</evidence>
<feature type="domain" description="Transposase IS110-like N-terminal" evidence="1">
    <location>
        <begin position="6"/>
        <end position="148"/>
    </location>
</feature>
<reference evidence="4" key="1">
    <citation type="submission" date="2015-12" db="EMBL/GenBank/DDBJ databases">
        <authorList>
            <person name="Lima A."/>
            <person name="Farahani Zayas N."/>
            <person name="Castro Da Silva M.A."/>
            <person name="Cabral A."/>
            <person name="Pessatti M.L."/>
        </authorList>
    </citation>
    <scope>NUCLEOTIDE SEQUENCE [LARGE SCALE GENOMIC DNA]</scope>
    <source>
        <strain evidence="4">LAMA 842</strain>
    </source>
</reference>
<dbReference type="Pfam" id="PF02371">
    <property type="entry name" value="Transposase_20"/>
    <property type="match status" value="1"/>
</dbReference>
<organism evidence="3 4">
    <name type="scientific">Marinobacter excellens LAMA 842</name>
    <dbReference type="NCBI Taxonomy" id="1306954"/>
    <lineage>
        <taxon>Bacteria</taxon>
        <taxon>Pseudomonadati</taxon>
        <taxon>Pseudomonadota</taxon>
        <taxon>Gammaproteobacteria</taxon>
        <taxon>Pseudomonadales</taxon>
        <taxon>Marinobacteraceae</taxon>
        <taxon>Marinobacter</taxon>
    </lineage>
</organism>
<gene>
    <name evidence="3" type="ORF">J122_3636</name>
</gene>
<dbReference type="GO" id="GO:0003677">
    <property type="term" value="F:DNA binding"/>
    <property type="evidence" value="ECO:0007669"/>
    <property type="project" value="InterPro"/>
</dbReference>
<dbReference type="EMBL" id="LOCO01000028">
    <property type="protein sequence ID" value="KXO06843.1"/>
    <property type="molecule type" value="Genomic_DNA"/>
</dbReference>